<dbReference type="NCBIfam" id="TIGR02832">
    <property type="entry name" value="spo_yunB"/>
    <property type="match status" value="1"/>
</dbReference>
<organism evidence="1 2">
    <name type="scientific">Candidatus Borkfalkia excrementavium</name>
    <dbReference type="NCBI Taxonomy" id="2838505"/>
    <lineage>
        <taxon>Bacteria</taxon>
        <taxon>Bacillati</taxon>
        <taxon>Bacillota</taxon>
        <taxon>Clostridia</taxon>
        <taxon>Christensenellales</taxon>
        <taxon>Christensenellaceae</taxon>
        <taxon>Candidatus Borkfalkia</taxon>
    </lineage>
</organism>
<dbReference type="Proteomes" id="UP000824135">
    <property type="component" value="Unassembled WGS sequence"/>
</dbReference>
<protein>
    <submittedName>
        <fullName evidence="1">Sporulation protein YunB</fullName>
    </submittedName>
</protein>
<dbReference type="Pfam" id="PF09560">
    <property type="entry name" value="Spore_YunB"/>
    <property type="match status" value="1"/>
</dbReference>
<dbReference type="InterPro" id="IPR014197">
    <property type="entry name" value="Sporulation_prot_YunB"/>
</dbReference>
<proteinExistence type="predicted"/>
<reference evidence="1" key="2">
    <citation type="submission" date="2021-04" db="EMBL/GenBank/DDBJ databases">
        <authorList>
            <person name="Gilroy R."/>
        </authorList>
    </citation>
    <scope>NUCLEOTIDE SEQUENCE</scope>
    <source>
        <strain evidence="1">CHK199-9574</strain>
    </source>
</reference>
<evidence type="ECO:0000313" key="1">
    <source>
        <dbReference type="EMBL" id="HIY78594.1"/>
    </source>
</evidence>
<name>A0A9D1Z987_9FIRM</name>
<reference evidence="1" key="1">
    <citation type="journal article" date="2021" name="PeerJ">
        <title>Extensive microbial diversity within the chicken gut microbiome revealed by metagenomics and culture.</title>
        <authorList>
            <person name="Gilroy R."/>
            <person name="Ravi A."/>
            <person name="Getino M."/>
            <person name="Pursley I."/>
            <person name="Horton D.L."/>
            <person name="Alikhan N.F."/>
            <person name="Baker D."/>
            <person name="Gharbi K."/>
            <person name="Hall N."/>
            <person name="Watson M."/>
            <person name="Adriaenssens E.M."/>
            <person name="Foster-Nyarko E."/>
            <person name="Jarju S."/>
            <person name="Secka A."/>
            <person name="Antonio M."/>
            <person name="Oren A."/>
            <person name="Chaudhuri R.R."/>
            <person name="La Ragione R."/>
            <person name="Hildebrand F."/>
            <person name="Pallen M.J."/>
        </authorList>
    </citation>
    <scope>NUCLEOTIDE SEQUENCE</scope>
    <source>
        <strain evidence="1">CHK199-9574</strain>
    </source>
</reference>
<accession>A0A9D1Z987</accession>
<dbReference type="EMBL" id="DXCO01000037">
    <property type="protein sequence ID" value="HIY78594.1"/>
    <property type="molecule type" value="Genomic_DNA"/>
</dbReference>
<comment type="caution">
    <text evidence="1">The sequence shown here is derived from an EMBL/GenBank/DDBJ whole genome shotgun (WGS) entry which is preliminary data.</text>
</comment>
<gene>
    <name evidence="1" type="primary">yunB</name>
    <name evidence="1" type="ORF">H9728_06075</name>
</gene>
<evidence type="ECO:0000313" key="2">
    <source>
        <dbReference type="Proteomes" id="UP000824135"/>
    </source>
</evidence>
<sequence length="185" mass="19718">MTKILYRLSEASVQSMTVISVNEAVSETLERIDYDSLVTVTHGSDGAVTEISANAQKVNLLARTTATLSMANLSARSENGIKVPVGAFTGIEFLAGFGPKVTFKIISVSRVSCEFESAFSSAGVNQTRHSVYMDVEATVTVVMPSGSKEISSVTEVLVAESVIVGEVPDVFLQGDIFGERYDLVP</sequence>
<dbReference type="AlphaFoldDB" id="A0A9D1Z987"/>